<feature type="domain" description="SseB protein N-terminal" evidence="2">
    <location>
        <begin position="31"/>
        <end position="155"/>
    </location>
</feature>
<organism evidence="3 4">
    <name type="scientific">Streptomyces polyrhachis</name>
    <dbReference type="NCBI Taxonomy" id="1282885"/>
    <lineage>
        <taxon>Bacteria</taxon>
        <taxon>Bacillati</taxon>
        <taxon>Actinomycetota</taxon>
        <taxon>Actinomycetes</taxon>
        <taxon>Kitasatosporales</taxon>
        <taxon>Streptomycetaceae</taxon>
        <taxon>Streptomyces</taxon>
    </lineage>
</organism>
<reference evidence="4" key="1">
    <citation type="journal article" date="2019" name="Int. J. Syst. Evol. Microbiol.">
        <title>The Global Catalogue of Microorganisms (GCM) 10K type strain sequencing project: providing services to taxonomists for standard genome sequencing and annotation.</title>
        <authorList>
            <consortium name="The Broad Institute Genomics Platform"/>
            <consortium name="The Broad Institute Genome Sequencing Center for Infectious Disease"/>
            <person name="Wu L."/>
            <person name="Ma J."/>
        </authorList>
    </citation>
    <scope>NUCLEOTIDE SEQUENCE [LARGE SCALE GENOMIC DNA]</scope>
    <source>
        <strain evidence="4">CGMCC 1.13681</strain>
    </source>
</reference>
<name>A0ABW2GEQ0_9ACTN</name>
<comment type="caution">
    <text evidence="3">The sequence shown here is derived from an EMBL/GenBank/DDBJ whole genome shotgun (WGS) entry which is preliminary data.</text>
</comment>
<evidence type="ECO:0000256" key="1">
    <source>
        <dbReference type="SAM" id="MobiDB-lite"/>
    </source>
</evidence>
<keyword evidence="4" id="KW-1185">Reference proteome</keyword>
<protein>
    <submittedName>
        <fullName evidence="3">SseB family protein</fullName>
    </submittedName>
</protein>
<evidence type="ECO:0000313" key="3">
    <source>
        <dbReference type="EMBL" id="MFC7217866.1"/>
    </source>
</evidence>
<dbReference type="EMBL" id="JBHSZO010000007">
    <property type="protein sequence ID" value="MFC7217866.1"/>
    <property type="molecule type" value="Genomic_DNA"/>
</dbReference>
<sequence>MAPTNHPEPPLKNIPDSGFADDDGSADPRLTGALAAWAAAGRGRGAAESAVLAALADARLLVPVVALLGEAETGPDGLRRDKSSDMAVPTLTAPDGRRALPAFTSTEALARWDAQARPVAVPLRQAIQAAVSEGADTLALDVAGPVPYALAGAALLAAAEGRSDLDPLADPAVTEALHTLLAASPAVVRAWLGPAEHADGTLALVLADDPPGGSPAARAQEVAAALAADPALRARLVRGLDLALLPADAALAGQPFYER</sequence>
<accession>A0ABW2GEQ0</accession>
<dbReference type="Pfam" id="PF07179">
    <property type="entry name" value="SseB"/>
    <property type="match status" value="1"/>
</dbReference>
<proteinExistence type="predicted"/>
<dbReference type="Proteomes" id="UP001596413">
    <property type="component" value="Unassembled WGS sequence"/>
</dbReference>
<evidence type="ECO:0000259" key="2">
    <source>
        <dbReference type="Pfam" id="PF07179"/>
    </source>
</evidence>
<dbReference type="RefSeq" id="WP_386413090.1">
    <property type="nucleotide sequence ID" value="NZ_JBHSZO010000007.1"/>
</dbReference>
<feature type="compositionally biased region" description="Pro residues" evidence="1">
    <location>
        <begin position="1"/>
        <end position="12"/>
    </location>
</feature>
<feature type="region of interest" description="Disordered" evidence="1">
    <location>
        <begin position="1"/>
        <end position="26"/>
    </location>
</feature>
<dbReference type="InterPro" id="IPR009839">
    <property type="entry name" value="SseB_N"/>
</dbReference>
<gene>
    <name evidence="3" type="ORF">ACFQLX_06740</name>
</gene>
<evidence type="ECO:0000313" key="4">
    <source>
        <dbReference type="Proteomes" id="UP001596413"/>
    </source>
</evidence>